<protein>
    <submittedName>
        <fullName evidence="1">Uncharacterized protein</fullName>
    </submittedName>
</protein>
<dbReference type="AlphaFoldDB" id="U1RWJ1"/>
<gene>
    <name evidence="1" type="ORF">HMPREF1979_01512</name>
</gene>
<name>U1RWJ1_9ACTO</name>
<proteinExistence type="predicted"/>
<dbReference type="EMBL" id="AWSE01000074">
    <property type="protein sequence ID" value="ERH24028.1"/>
    <property type="molecule type" value="Genomic_DNA"/>
</dbReference>
<accession>U1RWJ1</accession>
<keyword evidence="2" id="KW-1185">Reference proteome</keyword>
<comment type="caution">
    <text evidence="1">The sequence shown here is derived from an EMBL/GenBank/DDBJ whole genome shotgun (WGS) entry which is preliminary data.</text>
</comment>
<organism evidence="1 2">
    <name type="scientific">Actinomyces johnsonii F0542</name>
    <dbReference type="NCBI Taxonomy" id="1321818"/>
    <lineage>
        <taxon>Bacteria</taxon>
        <taxon>Bacillati</taxon>
        <taxon>Actinomycetota</taxon>
        <taxon>Actinomycetes</taxon>
        <taxon>Actinomycetales</taxon>
        <taxon>Actinomycetaceae</taxon>
        <taxon>Actinomyces</taxon>
    </lineage>
</organism>
<evidence type="ECO:0000313" key="2">
    <source>
        <dbReference type="Proteomes" id="UP000016536"/>
    </source>
</evidence>
<reference evidence="1 2" key="1">
    <citation type="submission" date="2013-08" db="EMBL/GenBank/DDBJ databases">
        <authorList>
            <person name="Weinstock G."/>
            <person name="Sodergren E."/>
            <person name="Wylie T."/>
            <person name="Fulton L."/>
            <person name="Fulton R."/>
            <person name="Fronick C."/>
            <person name="O'Laughlin M."/>
            <person name="Godfrey J."/>
            <person name="Miner T."/>
            <person name="Herter B."/>
            <person name="Appelbaum E."/>
            <person name="Cordes M."/>
            <person name="Lek S."/>
            <person name="Wollam A."/>
            <person name="Pepin K.H."/>
            <person name="Palsikar V.B."/>
            <person name="Mitreva M."/>
            <person name="Wilson R.K."/>
        </authorList>
    </citation>
    <scope>NUCLEOTIDE SEQUENCE [LARGE SCALE GENOMIC DNA]</scope>
    <source>
        <strain evidence="1 2">F0542</strain>
    </source>
</reference>
<evidence type="ECO:0000313" key="1">
    <source>
        <dbReference type="EMBL" id="ERH24028.1"/>
    </source>
</evidence>
<dbReference type="PATRIC" id="fig|1321818.3.peg.1270"/>
<dbReference type="Proteomes" id="UP000016536">
    <property type="component" value="Unassembled WGS sequence"/>
</dbReference>
<sequence length="54" mass="5414">MPAGMLGLPLAVVVMVVASRSRSALDVGGRLIGEIVDTAVDIGAAGGVRGLRRL</sequence>
<dbReference type="HOGENOM" id="CLU_3039580_0_0_11"/>